<accession>H6BQA4</accession>
<dbReference type="VEuPathDB" id="FungiDB:HMPREF1120_01958"/>
<dbReference type="AlphaFoldDB" id="H6BQA4"/>
<sequence length="131" mass="14071">MLRTAVAIVRMQTRHICCAVECWGTLGLNGGCRCPLGVLVGGAGSGTWVASEVQAWDLSVVKAHGWKMYVLVVGISFSWPSLASSTAAQELRNPVVDGCQEAREPGSRRIVLCDIDLDVAVDIYDSCWMDG</sequence>
<evidence type="ECO:0000313" key="1">
    <source>
        <dbReference type="EMBL" id="EHY53774.1"/>
    </source>
</evidence>
<dbReference type="InParanoid" id="H6BQA4"/>
<evidence type="ECO:0000313" key="2">
    <source>
        <dbReference type="Proteomes" id="UP000007304"/>
    </source>
</evidence>
<gene>
    <name evidence="1" type="ORF">HMPREF1120_01958</name>
</gene>
<keyword evidence="2" id="KW-1185">Reference proteome</keyword>
<dbReference type="RefSeq" id="XP_009154235.1">
    <property type="nucleotide sequence ID" value="XM_009155987.1"/>
</dbReference>
<dbReference type="GeneID" id="20306597"/>
<dbReference type="Proteomes" id="UP000007304">
    <property type="component" value="Unassembled WGS sequence"/>
</dbReference>
<dbReference type="HOGENOM" id="CLU_1927597_0_0_1"/>
<name>H6BQA4_EXODN</name>
<proteinExistence type="predicted"/>
<organism evidence="1 2">
    <name type="scientific">Exophiala dermatitidis (strain ATCC 34100 / CBS 525.76 / NIH/UT8656)</name>
    <name type="common">Black yeast</name>
    <name type="synonym">Wangiella dermatitidis</name>
    <dbReference type="NCBI Taxonomy" id="858893"/>
    <lineage>
        <taxon>Eukaryota</taxon>
        <taxon>Fungi</taxon>
        <taxon>Dikarya</taxon>
        <taxon>Ascomycota</taxon>
        <taxon>Pezizomycotina</taxon>
        <taxon>Eurotiomycetes</taxon>
        <taxon>Chaetothyriomycetidae</taxon>
        <taxon>Chaetothyriales</taxon>
        <taxon>Herpotrichiellaceae</taxon>
        <taxon>Exophiala</taxon>
    </lineage>
</organism>
<protein>
    <submittedName>
        <fullName evidence="1">Uncharacterized protein</fullName>
    </submittedName>
</protein>
<reference evidence="1" key="1">
    <citation type="submission" date="2011-07" db="EMBL/GenBank/DDBJ databases">
        <title>The Genome Sequence of Exophiala (Wangiella) dermatitidis NIH/UT8656.</title>
        <authorList>
            <consortium name="The Broad Institute Genome Sequencing Platform"/>
            <person name="Cuomo C."/>
            <person name="Wang Z."/>
            <person name="Hunicke-Smith S."/>
            <person name="Szanislo P.J."/>
            <person name="Earl A."/>
            <person name="Young S.K."/>
            <person name="Zeng Q."/>
            <person name="Gargeya S."/>
            <person name="Fitzgerald M."/>
            <person name="Haas B."/>
            <person name="Abouelleil A."/>
            <person name="Alvarado L."/>
            <person name="Arachchi H.M."/>
            <person name="Berlin A."/>
            <person name="Brown A."/>
            <person name="Chapman S.B."/>
            <person name="Chen Z."/>
            <person name="Dunbar C."/>
            <person name="Freedman E."/>
            <person name="Gearin G."/>
            <person name="Gellesch M."/>
            <person name="Goldberg J."/>
            <person name="Griggs A."/>
            <person name="Gujja S."/>
            <person name="Heiman D."/>
            <person name="Howarth C."/>
            <person name="Larson L."/>
            <person name="Lui A."/>
            <person name="MacDonald P.J.P."/>
            <person name="Montmayeur A."/>
            <person name="Murphy C."/>
            <person name="Neiman D."/>
            <person name="Pearson M."/>
            <person name="Priest M."/>
            <person name="Roberts A."/>
            <person name="Saif S."/>
            <person name="Shea T."/>
            <person name="Shenoy N."/>
            <person name="Sisk P."/>
            <person name="Stolte C."/>
            <person name="Sykes S."/>
            <person name="Wortman J."/>
            <person name="Nusbaum C."/>
            <person name="Birren B."/>
        </authorList>
    </citation>
    <scope>NUCLEOTIDE SEQUENCE</scope>
    <source>
        <strain evidence="1">NIH/UT8656</strain>
    </source>
</reference>
<dbReference type="EMBL" id="JH226131">
    <property type="protein sequence ID" value="EHY53774.1"/>
    <property type="molecule type" value="Genomic_DNA"/>
</dbReference>